<accession>A0A2C0PC23</accession>
<organism evidence="2 3">
    <name type="scientific">Priestia megaterium</name>
    <name type="common">Bacillus megaterium</name>
    <dbReference type="NCBI Taxonomy" id="1404"/>
    <lineage>
        <taxon>Bacteria</taxon>
        <taxon>Bacillati</taxon>
        <taxon>Bacillota</taxon>
        <taxon>Bacilli</taxon>
        <taxon>Bacillales</taxon>
        <taxon>Bacillaceae</taxon>
        <taxon>Priestia</taxon>
    </lineage>
</organism>
<dbReference type="RefSeq" id="WP_029324779.1">
    <property type="nucleotide sequence ID" value="NZ_CATKQG010000022.1"/>
</dbReference>
<reference evidence="2 3" key="1">
    <citation type="submission" date="2017-09" db="EMBL/GenBank/DDBJ databases">
        <title>Large-scale bioinformatics analysis of Bacillus genomes uncovers conserved roles of natural products in bacterial physiology.</title>
        <authorList>
            <consortium name="Agbiome Team Llc"/>
            <person name="Bleich R.M."/>
            <person name="Kirk G.J."/>
            <person name="Santa Maria K.C."/>
            <person name="Allen S.E."/>
            <person name="Farag S."/>
            <person name="Shank E.A."/>
            <person name="Bowers A."/>
        </authorList>
    </citation>
    <scope>NUCLEOTIDE SEQUENCE [LARGE SCALE GENOMIC DNA]</scope>
    <source>
        <strain evidence="2 3">AFS003013</strain>
    </source>
</reference>
<gene>
    <name evidence="2" type="ORF">CN497_13355</name>
</gene>
<dbReference type="AlphaFoldDB" id="A0A2C0PC23"/>
<sequence length="130" mass="15753">MSEEKVKQKISSLKSELAFYKEEYQKFKHQEFEYEDMKEELAELKEKHEQEKRKLQEKIDWLKACVNEQKSKNEQSIVQYDDHDHARETIQELESRLGEVTEQERVEAPRARKPKSSTDLFLSMQRKMDK</sequence>
<proteinExistence type="predicted"/>
<dbReference type="EMBL" id="NTYW01000014">
    <property type="protein sequence ID" value="PES36855.1"/>
    <property type="molecule type" value="Genomic_DNA"/>
</dbReference>
<protein>
    <submittedName>
        <fullName evidence="2">Uncharacterized protein</fullName>
    </submittedName>
</protein>
<evidence type="ECO:0000313" key="2">
    <source>
        <dbReference type="EMBL" id="PES36855.1"/>
    </source>
</evidence>
<comment type="caution">
    <text evidence="2">The sequence shown here is derived from an EMBL/GenBank/DDBJ whole genome shotgun (WGS) entry which is preliminary data.</text>
</comment>
<evidence type="ECO:0000313" key="3">
    <source>
        <dbReference type="Proteomes" id="UP000220341"/>
    </source>
</evidence>
<feature type="compositionally biased region" description="Basic and acidic residues" evidence="1">
    <location>
        <begin position="94"/>
        <end position="110"/>
    </location>
</feature>
<feature type="region of interest" description="Disordered" evidence="1">
    <location>
        <begin position="94"/>
        <end position="130"/>
    </location>
</feature>
<dbReference type="Proteomes" id="UP000220341">
    <property type="component" value="Unassembled WGS sequence"/>
</dbReference>
<name>A0A2C0PC23_PRIMG</name>
<dbReference type="GeneID" id="64145288"/>
<evidence type="ECO:0000256" key="1">
    <source>
        <dbReference type="SAM" id="MobiDB-lite"/>
    </source>
</evidence>